<evidence type="ECO:0000256" key="1">
    <source>
        <dbReference type="ARBA" id="ARBA00004370"/>
    </source>
</evidence>
<dbReference type="Pfam" id="PF08478">
    <property type="entry name" value="POTRA_1"/>
    <property type="match status" value="1"/>
</dbReference>
<organism evidence="10 11">
    <name type="scientific">Ectobacillus funiculus</name>
    <dbReference type="NCBI Taxonomy" id="137993"/>
    <lineage>
        <taxon>Bacteria</taxon>
        <taxon>Bacillati</taxon>
        <taxon>Bacillota</taxon>
        <taxon>Bacilli</taxon>
        <taxon>Bacillales</taxon>
        <taxon>Bacillaceae</taxon>
        <taxon>Ectobacillus</taxon>
    </lineage>
</organism>
<keyword evidence="6 8" id="KW-0472">Membrane</keyword>
<evidence type="ECO:0000256" key="5">
    <source>
        <dbReference type="ARBA" id="ARBA00022989"/>
    </source>
</evidence>
<dbReference type="GO" id="GO:0051301">
    <property type="term" value="P:cell division"/>
    <property type="evidence" value="ECO:0007669"/>
    <property type="project" value="UniProtKB-KW"/>
</dbReference>
<evidence type="ECO:0000256" key="8">
    <source>
        <dbReference type="HAMAP-Rule" id="MF_00912"/>
    </source>
</evidence>
<dbReference type="EMBL" id="JBHMAF010000196">
    <property type="protein sequence ID" value="MFB9762187.1"/>
    <property type="molecule type" value="Genomic_DNA"/>
</dbReference>
<comment type="function">
    <text evidence="8">Cell division protein that may be involved in stabilizing or promoting the assembly of the division complex.</text>
</comment>
<name>A0ABV5WP63_9BACI</name>
<dbReference type="PANTHER" id="PTHR37820">
    <property type="entry name" value="CELL DIVISION PROTEIN DIVIB"/>
    <property type="match status" value="1"/>
</dbReference>
<keyword evidence="5 8" id="KW-1133">Transmembrane helix</keyword>
<dbReference type="Pfam" id="PF03799">
    <property type="entry name" value="FtsQ_DivIB_C"/>
    <property type="match status" value="1"/>
</dbReference>
<dbReference type="InterPro" id="IPR005548">
    <property type="entry name" value="Cell_div_FtsQ/DivIB_C"/>
</dbReference>
<keyword evidence="11" id="KW-1185">Reference proteome</keyword>
<dbReference type="Gene3D" id="3.10.20.310">
    <property type="entry name" value="membrane protein fhac"/>
    <property type="match status" value="1"/>
</dbReference>
<evidence type="ECO:0000256" key="3">
    <source>
        <dbReference type="ARBA" id="ARBA00022618"/>
    </source>
</evidence>
<dbReference type="Proteomes" id="UP001589609">
    <property type="component" value="Unassembled WGS sequence"/>
</dbReference>
<gene>
    <name evidence="8" type="primary">divIB</name>
    <name evidence="10" type="ORF">ACFFMS_28590</name>
</gene>
<evidence type="ECO:0000259" key="9">
    <source>
        <dbReference type="PROSITE" id="PS51779"/>
    </source>
</evidence>
<evidence type="ECO:0000256" key="7">
    <source>
        <dbReference type="ARBA" id="ARBA00023306"/>
    </source>
</evidence>
<evidence type="ECO:0000313" key="10">
    <source>
        <dbReference type="EMBL" id="MFB9762187.1"/>
    </source>
</evidence>
<dbReference type="InterPro" id="IPR013685">
    <property type="entry name" value="POTRA_FtsQ_type"/>
</dbReference>
<comment type="similarity">
    <text evidence="8">Belongs to the FtsQ/DivIB family. DivIB subfamily.</text>
</comment>
<dbReference type="InterPro" id="IPR050487">
    <property type="entry name" value="FtsQ_DivIB"/>
</dbReference>
<evidence type="ECO:0000256" key="4">
    <source>
        <dbReference type="ARBA" id="ARBA00022692"/>
    </source>
</evidence>
<dbReference type="InterPro" id="IPR026580">
    <property type="entry name" value="DivIB"/>
</dbReference>
<dbReference type="RefSeq" id="WP_342044253.1">
    <property type="nucleotide sequence ID" value="NZ_JBHMAF010000196.1"/>
</dbReference>
<evidence type="ECO:0000256" key="2">
    <source>
        <dbReference type="ARBA" id="ARBA00022475"/>
    </source>
</evidence>
<protein>
    <recommendedName>
        <fullName evidence="8">Cell division protein DivIB</fullName>
    </recommendedName>
</protein>
<feature type="domain" description="POTRA" evidence="9">
    <location>
        <begin position="52"/>
        <end position="120"/>
    </location>
</feature>
<keyword evidence="3 8" id="KW-0132">Cell division</keyword>
<keyword evidence="2 8" id="KW-1003">Cell membrane</keyword>
<evidence type="ECO:0000256" key="6">
    <source>
        <dbReference type="ARBA" id="ARBA00023136"/>
    </source>
</evidence>
<feature type="transmembrane region" description="Helical" evidence="8">
    <location>
        <begin position="30"/>
        <end position="47"/>
    </location>
</feature>
<dbReference type="PANTHER" id="PTHR37820:SF1">
    <property type="entry name" value="CELL DIVISION PROTEIN FTSQ"/>
    <property type="match status" value="1"/>
</dbReference>
<reference evidence="10 11" key="1">
    <citation type="submission" date="2024-09" db="EMBL/GenBank/DDBJ databases">
        <authorList>
            <person name="Sun Q."/>
            <person name="Mori K."/>
        </authorList>
    </citation>
    <scope>NUCLEOTIDE SEQUENCE [LARGE SCALE GENOMIC DNA]</scope>
    <source>
        <strain evidence="10 11">JCM 11201</strain>
    </source>
</reference>
<dbReference type="PROSITE" id="PS51779">
    <property type="entry name" value="POTRA"/>
    <property type="match status" value="1"/>
</dbReference>
<dbReference type="InterPro" id="IPR034746">
    <property type="entry name" value="POTRA"/>
</dbReference>
<dbReference type="Gene3D" id="3.40.50.10960">
    <property type="match status" value="1"/>
</dbReference>
<keyword evidence="4 8" id="KW-0812">Transmembrane</keyword>
<accession>A0ABV5WP63</accession>
<proteinExistence type="inferred from homology"/>
<keyword evidence="7 8" id="KW-0131">Cell cycle</keyword>
<comment type="subcellular location">
    <subcellularLocation>
        <location evidence="8">Cell membrane</location>
        <topology evidence="8">Single-pass type II membrane protein</topology>
    </subcellularLocation>
    <subcellularLocation>
        <location evidence="1">Membrane</location>
    </subcellularLocation>
    <text evidence="8">Localizes to the division septum.</text>
</comment>
<comment type="caution">
    <text evidence="10">The sequence shown here is derived from an EMBL/GenBank/DDBJ whole genome shotgun (WGS) entry which is preliminary data.</text>
</comment>
<evidence type="ECO:0000313" key="11">
    <source>
        <dbReference type="Proteomes" id="UP001589609"/>
    </source>
</evidence>
<dbReference type="HAMAP" id="MF_00912">
    <property type="entry name" value="DivIB"/>
    <property type="match status" value="1"/>
</dbReference>
<sequence length="256" mass="29464">MKKGKIIQLEERVPKLKKQRQKRTKANRRLILYVAVLFLLVSFVMYFRSPLSNIAHINVQGSHYMNDEEVMKLSGITYKTSYFRVKPKEAEVRLSERKEIRAAQIEKVLPNKIMITIKEYKTTGYVYKSGKLYPLLENGKMLSALPDQTLPVAAPILFGFKEETTYQEMSSELAKLPTSIFRSISEIHLSPKAADPLHLTLYMNEGYEVSTTVHGFSKKMTPYPLIIKTLKPGEKVRINLELGAYTERLNTEEQSQ</sequence>